<evidence type="ECO:0000259" key="2">
    <source>
        <dbReference type="Pfam" id="PF10536"/>
    </source>
</evidence>
<feature type="domain" description="Aminotransferase-like plant mobile" evidence="2">
    <location>
        <begin position="16"/>
        <end position="52"/>
    </location>
</feature>
<dbReference type="Pfam" id="PF10536">
    <property type="entry name" value="PMD"/>
    <property type="match status" value="1"/>
</dbReference>
<dbReference type="EMBL" id="AC153123">
    <property type="protein sequence ID" value="ABE87598.2"/>
    <property type="molecule type" value="Genomic_DNA"/>
</dbReference>
<organism evidence="3">
    <name type="scientific">Medicago truncatula</name>
    <name type="common">Barrel medic</name>
    <name type="synonym">Medicago tribuloides</name>
    <dbReference type="NCBI Taxonomy" id="3880"/>
    <lineage>
        <taxon>Eukaryota</taxon>
        <taxon>Viridiplantae</taxon>
        <taxon>Streptophyta</taxon>
        <taxon>Embryophyta</taxon>
        <taxon>Tracheophyta</taxon>
        <taxon>Spermatophyta</taxon>
        <taxon>Magnoliopsida</taxon>
        <taxon>eudicotyledons</taxon>
        <taxon>Gunneridae</taxon>
        <taxon>Pentapetalae</taxon>
        <taxon>rosids</taxon>
        <taxon>fabids</taxon>
        <taxon>Fabales</taxon>
        <taxon>Fabaceae</taxon>
        <taxon>Papilionoideae</taxon>
        <taxon>50 kb inversion clade</taxon>
        <taxon>NPAAA clade</taxon>
        <taxon>Hologalegina</taxon>
        <taxon>IRL clade</taxon>
        <taxon>Trifolieae</taxon>
        <taxon>Medicago</taxon>
    </lineage>
</organism>
<dbReference type="AlphaFoldDB" id="Q1RU84"/>
<evidence type="ECO:0000313" key="3">
    <source>
        <dbReference type="EMBL" id="ABE87598.2"/>
    </source>
</evidence>
<name>Q1RU84_MEDTR</name>
<reference evidence="3" key="2">
    <citation type="submission" date="2007-04" db="EMBL/GenBank/DDBJ databases">
        <authorList>
            <consortium name="The International Medicago Genome Annotation Group"/>
        </authorList>
    </citation>
    <scope>NUCLEOTIDE SEQUENCE</scope>
</reference>
<dbReference type="PANTHER" id="PTHR46033">
    <property type="entry name" value="PROTEIN MAIN-LIKE 2"/>
    <property type="match status" value="1"/>
</dbReference>
<feature type="compositionally biased region" description="Polar residues" evidence="1">
    <location>
        <begin position="224"/>
        <end position="234"/>
    </location>
</feature>
<reference evidence="3" key="1">
    <citation type="submission" date="2006-03" db="EMBL/GenBank/DDBJ databases">
        <authorList>
            <person name="Lin S."/>
            <person name="Dixon R."/>
            <person name="May G."/>
            <person name="Sumner L."/>
            <person name="Gonzales B."/>
            <person name="Cook D."/>
            <person name="Kim D."/>
            <person name="Young N."/>
            <person name="Cannon S."/>
            <person name="Roe B.A."/>
        </authorList>
    </citation>
    <scope>NUCLEOTIDE SEQUENCE</scope>
</reference>
<dbReference type="GO" id="GO:0010073">
    <property type="term" value="P:meristem maintenance"/>
    <property type="evidence" value="ECO:0007669"/>
    <property type="project" value="InterPro"/>
</dbReference>
<protein>
    <submittedName>
        <fullName evidence="3">IMP dehydrogenase/GMP reductase, related</fullName>
    </submittedName>
</protein>
<accession>Q1RU84</accession>
<dbReference type="InterPro" id="IPR019557">
    <property type="entry name" value="AminoTfrase-like_pln_mobile"/>
</dbReference>
<dbReference type="InterPro" id="IPR044824">
    <property type="entry name" value="MAIN-like"/>
</dbReference>
<dbReference type="PANTHER" id="PTHR46033:SF8">
    <property type="entry name" value="PROTEIN MAINTENANCE OF MERISTEMS-LIKE"/>
    <property type="match status" value="1"/>
</dbReference>
<evidence type="ECO:0000256" key="1">
    <source>
        <dbReference type="SAM" id="MobiDB-lite"/>
    </source>
</evidence>
<proteinExistence type="predicted"/>
<sequence>MSGLTPLLTSGYENISHGFVCAMTERWHEETSNFHLPVGEMTITLDDADLLFTEEDAAKELTRQGTPHISFGALKRRYEEFLNRCNQLLVPDTQEELDERAEVRLACIKYSRWIMADSDIMVRHLPERFLRQYRYVQTIPLPPTDIELLAADDVAQTFTEFALHVLSHQLRGHPVMDNQSWAHTKGYMRWFIRVSHPTVNPLRPQWATVGHTSSQHIPDHRQHQSQSGKCNGAS</sequence>
<feature type="region of interest" description="Disordered" evidence="1">
    <location>
        <begin position="210"/>
        <end position="234"/>
    </location>
</feature>
<gene>
    <name evidence="3" type="ORF">MtrDRAFT_AC153123g42v2</name>
</gene>